<keyword evidence="3" id="KW-1185">Reference proteome</keyword>
<feature type="region of interest" description="Disordered" evidence="2">
    <location>
        <begin position="158"/>
        <end position="255"/>
    </location>
</feature>
<dbReference type="CTD" id="56936"/>
<reference evidence="4" key="1">
    <citation type="submission" date="2025-08" db="UniProtKB">
        <authorList>
            <consortium name="RefSeq"/>
        </authorList>
    </citation>
    <scope>IDENTIFICATION</scope>
</reference>
<evidence type="ECO:0000313" key="4">
    <source>
        <dbReference type="RefSeq" id="XP_026526905.1"/>
    </source>
</evidence>
<organism evidence="3 4">
    <name type="scientific">Notechis scutatus</name>
    <name type="common">mainland tiger snake</name>
    <dbReference type="NCBI Taxonomy" id="8663"/>
    <lineage>
        <taxon>Eukaryota</taxon>
        <taxon>Metazoa</taxon>
        <taxon>Chordata</taxon>
        <taxon>Craniata</taxon>
        <taxon>Vertebrata</taxon>
        <taxon>Euteleostomi</taxon>
        <taxon>Lepidosauria</taxon>
        <taxon>Squamata</taxon>
        <taxon>Bifurcata</taxon>
        <taxon>Unidentata</taxon>
        <taxon>Episquamata</taxon>
        <taxon>Toxicofera</taxon>
        <taxon>Serpentes</taxon>
        <taxon>Colubroidea</taxon>
        <taxon>Elapidae</taxon>
        <taxon>Hydrophiinae</taxon>
        <taxon>Notechis</taxon>
    </lineage>
</organism>
<proteinExistence type="predicted"/>
<dbReference type="RefSeq" id="XP_026526905.1">
    <property type="nucleotide sequence ID" value="XM_026671120.1"/>
</dbReference>
<feature type="coiled-coil region" evidence="1">
    <location>
        <begin position="551"/>
        <end position="603"/>
    </location>
</feature>
<sequence length="669" mass="76578">MVDPAADPGKETCPDPGGAAAGGEESAAAATTQAAVQPPAGPPPAAAPPRTGEPEQSRQESPMLHLDLYNFDCAEAEGSRYVLTSPRSLEACARSAVKPVELLTRPLSELIKEAPGRSMRVAAGLYEAYEMDRQRKLQQCREERERIIREEKRRLFTPGLTGSLPSSPASRTAFKSSLPEGSCPPASKTKTAGGAPPPPLSGPKTKKSHSLDSLQKRREGFSTKTSSDSGASSSYSGDSSRDKWTQGLPRTKNVATMTSLVGRSFSLSDLSHSPQTTQKVERIVKEVKQKKGFKEVSDRDRKIAALMIAKHQEESLWKEQRHSAHLQWDVQKRVVEQRREQEEREKQRALQQGHRMWETRLEKRRGRLTHTWEEAVKMKQRQTLVEDEKWREHLEKQERLKRERLEKAALEDKKRKRHQEHNLKAQEANKKEVQVREVQLMQEKLTLAAQKKLVKEQLIQKEKKLLNQADKQKHEAILKGLAKQEAEERAVLKAAMEGSLSKAQENYEQLIEKRNQEHRERAKREDLQFQRAKLAVERKDREQKAHLRAMAQASERKLQHATQVAEEVVQQKARKVVQNRLEKEKMQKVNKRKVEECEDIRRREILLSIEKKLERSEQICKEKKTVLESAKSVARASFHVREKVREEMNMRTFDKMAFEAELQATLVKK</sequence>
<dbReference type="Pfam" id="PF15558">
    <property type="entry name" value="DUF4659"/>
    <property type="match status" value="1"/>
</dbReference>
<keyword evidence="1" id="KW-0175">Coiled coil</keyword>
<accession>A0A6J1U948</accession>
<feature type="compositionally biased region" description="Low complexity" evidence="2">
    <location>
        <begin position="222"/>
        <end position="238"/>
    </location>
</feature>
<dbReference type="PANTHER" id="PTHR33663">
    <property type="entry name" value="COILED-COIL DOMAIN-CONTAINING PROTEIN 177"/>
    <property type="match status" value="1"/>
</dbReference>
<feature type="compositionally biased region" description="Polar residues" evidence="2">
    <location>
        <begin position="163"/>
        <end position="175"/>
    </location>
</feature>
<gene>
    <name evidence="4" type="primary">CCDC177</name>
</gene>
<evidence type="ECO:0000256" key="1">
    <source>
        <dbReference type="SAM" id="Coils"/>
    </source>
</evidence>
<feature type="region of interest" description="Disordered" evidence="2">
    <location>
        <begin position="405"/>
        <end position="428"/>
    </location>
</feature>
<dbReference type="PANTHER" id="PTHR33663:SF1">
    <property type="entry name" value="COILED-COIL DOMAIN-CONTAINING PROTEIN 177"/>
    <property type="match status" value="1"/>
</dbReference>
<evidence type="ECO:0000256" key="2">
    <source>
        <dbReference type="SAM" id="MobiDB-lite"/>
    </source>
</evidence>
<protein>
    <submittedName>
        <fullName evidence="4">Coiled-coil domain-containing protein 177</fullName>
    </submittedName>
</protein>
<dbReference type="InterPro" id="IPR029090">
    <property type="entry name" value="DUF4659"/>
</dbReference>
<dbReference type="KEGG" id="nss:113414296"/>
<dbReference type="GeneID" id="113414296"/>
<feature type="region of interest" description="Disordered" evidence="2">
    <location>
        <begin position="1"/>
        <end position="64"/>
    </location>
</feature>
<feature type="compositionally biased region" description="Low complexity" evidence="2">
    <location>
        <begin position="16"/>
        <end position="38"/>
    </location>
</feature>
<name>A0A6J1U948_9SAUR</name>
<dbReference type="AlphaFoldDB" id="A0A6J1U948"/>
<evidence type="ECO:0000313" key="3">
    <source>
        <dbReference type="Proteomes" id="UP000504612"/>
    </source>
</evidence>
<dbReference type="Proteomes" id="UP000504612">
    <property type="component" value="Unplaced"/>
</dbReference>